<dbReference type="InterPro" id="IPR036371">
    <property type="entry name" value="TPK_B1-bd_sf"/>
</dbReference>
<keyword evidence="4" id="KW-0067">ATP-binding</keyword>
<evidence type="ECO:0000256" key="3">
    <source>
        <dbReference type="ARBA" id="ARBA00022777"/>
    </source>
</evidence>
<dbReference type="SUPFAM" id="SSF63862">
    <property type="entry name" value="Thiamin pyrophosphokinase, substrate-binding domain"/>
    <property type="match status" value="1"/>
</dbReference>
<evidence type="ECO:0000256" key="2">
    <source>
        <dbReference type="ARBA" id="ARBA00022741"/>
    </source>
</evidence>
<dbReference type="Pfam" id="PF04265">
    <property type="entry name" value="TPK_B1_binding"/>
    <property type="match status" value="1"/>
</dbReference>
<dbReference type="Gene3D" id="3.40.50.10240">
    <property type="entry name" value="Thiamin pyrophosphokinase, catalytic domain"/>
    <property type="match status" value="1"/>
</dbReference>
<dbReference type="EMBL" id="PDBW01000001">
    <property type="protein sequence ID" value="PFH02941.1"/>
    <property type="molecule type" value="Genomic_DNA"/>
</dbReference>
<evidence type="ECO:0000256" key="4">
    <source>
        <dbReference type="ARBA" id="ARBA00022840"/>
    </source>
</evidence>
<dbReference type="SMART" id="SM00983">
    <property type="entry name" value="TPK_B1_binding"/>
    <property type="match status" value="1"/>
</dbReference>
<dbReference type="AlphaFoldDB" id="A0AB36THZ7"/>
<dbReference type="InterPro" id="IPR036759">
    <property type="entry name" value="TPK_catalytic_sf"/>
</dbReference>
<dbReference type="GO" id="GO:0005524">
    <property type="term" value="F:ATP binding"/>
    <property type="evidence" value="ECO:0007669"/>
    <property type="project" value="UniProtKB-KW"/>
</dbReference>
<feature type="domain" description="Thiamin pyrophosphokinase thiamin-binding" evidence="6">
    <location>
        <begin position="127"/>
        <end position="206"/>
    </location>
</feature>
<dbReference type="InterPro" id="IPR007373">
    <property type="entry name" value="Thiamin_PyroPKinase_B1-bd"/>
</dbReference>
<dbReference type="GO" id="GO:0030975">
    <property type="term" value="F:thiamine binding"/>
    <property type="evidence" value="ECO:0007669"/>
    <property type="project" value="InterPro"/>
</dbReference>
<reference evidence="7 8" key="1">
    <citation type="submission" date="2017-09" db="EMBL/GenBank/DDBJ databases">
        <title>Evaluation of Pacific Biosciences Sequencing Technology to Finishing C. thermocellum Genome Sequences.</title>
        <authorList>
            <person name="Brown S."/>
        </authorList>
    </citation>
    <scope>NUCLEOTIDE SEQUENCE [LARGE SCALE GENOMIC DNA]</scope>
    <source>
        <strain evidence="7 8">AD2</strain>
    </source>
</reference>
<evidence type="ECO:0000259" key="6">
    <source>
        <dbReference type="SMART" id="SM00983"/>
    </source>
</evidence>
<dbReference type="GO" id="GO:0009229">
    <property type="term" value="P:thiamine diphosphate biosynthetic process"/>
    <property type="evidence" value="ECO:0007669"/>
    <property type="project" value="InterPro"/>
</dbReference>
<comment type="caution">
    <text evidence="7">The sequence shown here is derived from an EMBL/GenBank/DDBJ whole genome shotgun (WGS) entry which is preliminary data.</text>
</comment>
<dbReference type="CDD" id="cd07995">
    <property type="entry name" value="TPK"/>
    <property type="match status" value="1"/>
</dbReference>
<keyword evidence="2" id="KW-0547">Nucleotide-binding</keyword>
<organism evidence="7 8">
    <name type="scientific">Acetivibrio thermocellus AD2</name>
    <dbReference type="NCBI Taxonomy" id="1138384"/>
    <lineage>
        <taxon>Bacteria</taxon>
        <taxon>Bacillati</taxon>
        <taxon>Bacillota</taxon>
        <taxon>Clostridia</taxon>
        <taxon>Eubacteriales</taxon>
        <taxon>Oscillospiraceae</taxon>
        <taxon>Acetivibrio</taxon>
    </lineage>
</organism>
<dbReference type="InterPro" id="IPR007371">
    <property type="entry name" value="TPK_catalytic"/>
</dbReference>
<dbReference type="Proteomes" id="UP000223596">
    <property type="component" value="Unassembled WGS sequence"/>
</dbReference>
<dbReference type="EC" id="2.7.6.2" evidence="5"/>
<dbReference type="NCBIfam" id="TIGR01378">
    <property type="entry name" value="thi_PPkinase"/>
    <property type="match status" value="1"/>
</dbReference>
<dbReference type="InterPro" id="IPR053149">
    <property type="entry name" value="TPK"/>
</dbReference>
<keyword evidence="3" id="KW-0418">Kinase</keyword>
<dbReference type="InterPro" id="IPR006282">
    <property type="entry name" value="Thi_PPkinase"/>
</dbReference>
<evidence type="ECO:0000313" key="7">
    <source>
        <dbReference type="EMBL" id="PFH02941.1"/>
    </source>
</evidence>
<dbReference type="GO" id="GO:0006772">
    <property type="term" value="P:thiamine metabolic process"/>
    <property type="evidence" value="ECO:0007669"/>
    <property type="project" value="UniProtKB-UniRule"/>
</dbReference>
<dbReference type="PANTHER" id="PTHR41299:SF1">
    <property type="entry name" value="THIAMINE PYROPHOSPHOKINASE"/>
    <property type="match status" value="1"/>
</dbReference>
<accession>A0AB36THZ7</accession>
<proteinExistence type="predicted"/>
<evidence type="ECO:0000256" key="1">
    <source>
        <dbReference type="ARBA" id="ARBA00022679"/>
    </source>
</evidence>
<gene>
    <name evidence="7" type="ORF">M972_111735</name>
</gene>
<dbReference type="GO" id="GO:0016301">
    <property type="term" value="F:kinase activity"/>
    <property type="evidence" value="ECO:0007669"/>
    <property type="project" value="UniProtKB-KW"/>
</dbReference>
<dbReference type="SUPFAM" id="SSF63999">
    <property type="entry name" value="Thiamin pyrophosphokinase, catalytic domain"/>
    <property type="match status" value="1"/>
</dbReference>
<name>A0AB36THZ7_ACETH</name>
<dbReference type="RefSeq" id="WP_003517661.1">
    <property type="nucleotide sequence ID" value="NZ_CP013828.1"/>
</dbReference>
<evidence type="ECO:0000313" key="8">
    <source>
        <dbReference type="Proteomes" id="UP000223596"/>
    </source>
</evidence>
<evidence type="ECO:0000256" key="5">
    <source>
        <dbReference type="NCBIfam" id="TIGR01378"/>
    </source>
</evidence>
<dbReference type="PANTHER" id="PTHR41299">
    <property type="entry name" value="THIAMINE PYROPHOSPHOKINASE"/>
    <property type="match status" value="1"/>
</dbReference>
<dbReference type="GO" id="GO:0004788">
    <property type="term" value="F:thiamine diphosphokinase activity"/>
    <property type="evidence" value="ECO:0007669"/>
    <property type="project" value="UniProtKB-UniRule"/>
</dbReference>
<keyword evidence="1" id="KW-0808">Transferase</keyword>
<protein>
    <recommendedName>
        <fullName evidence="5">Thiamine diphosphokinase</fullName>
        <ecNumber evidence="5">2.7.6.2</ecNumber>
    </recommendedName>
</protein>
<sequence length="212" mass="23788">MMYALVVCNGSIIDYSFYRKFFDEADFIVCADGGALHLQRLGIKPDVLLGDFDSIESEHLEYYMKQNVEILKFPAEKDMTDTELAVNTAIDRGYKNIVIIGGTGTRLDHTLSNIFLLKLMLDRGVKGRIINEYNEMFLINDSTEIEAEDGCYLTLLPLTSKVEGITTEGLYYPLRGEAIEMGSTRGVSNCFVEKKARISITSGILIAIKTRE</sequence>
<dbReference type="Pfam" id="PF04263">
    <property type="entry name" value="TPK_catalytic"/>
    <property type="match status" value="1"/>
</dbReference>